<keyword evidence="4" id="KW-1185">Reference proteome</keyword>
<evidence type="ECO:0000256" key="1">
    <source>
        <dbReference type="SAM" id="MobiDB-lite"/>
    </source>
</evidence>
<dbReference type="Proteomes" id="UP000521872">
    <property type="component" value="Unassembled WGS sequence"/>
</dbReference>
<evidence type="ECO:0000256" key="2">
    <source>
        <dbReference type="SAM" id="SignalP"/>
    </source>
</evidence>
<gene>
    <name evidence="3" type="ORF">D9613_011445</name>
</gene>
<proteinExistence type="predicted"/>
<feature type="chain" id="PRO_5034076352" evidence="2">
    <location>
        <begin position="23"/>
        <end position="266"/>
    </location>
</feature>
<sequence>MLFAIYCPLFYVLFVTALGASAKLDVSGRRGLGQTKYGRNLEGMTPAQQYARTLTLRKPTRRSTAQRRQESPEPRLSSNRVSSLAVENAETGATVGNLVYESEAWKVSRLDSASAITFTGNPTATSQRQRRLVLSSTDVVTMYTNVGVGQCNVGDEVHLKKGSANVLCLVNAVASGTFVGSTPKTLATNMHPSGDSVAETDIWSLNFETGIATPEWINPDGTTVSAQLVVAKNDPSTIYVTADIEASSQALGLPLVAVTIKFALGG</sequence>
<keyword evidence="2" id="KW-0732">Signal</keyword>
<evidence type="ECO:0000313" key="3">
    <source>
        <dbReference type="EMBL" id="KAF4616151.1"/>
    </source>
</evidence>
<dbReference type="EMBL" id="JAACJL010000032">
    <property type="protein sequence ID" value="KAF4616151.1"/>
    <property type="molecule type" value="Genomic_DNA"/>
</dbReference>
<accession>A0A8H4VMI2</accession>
<reference evidence="3 4" key="1">
    <citation type="submission" date="2019-12" db="EMBL/GenBank/DDBJ databases">
        <authorList>
            <person name="Floudas D."/>
            <person name="Bentzer J."/>
            <person name="Ahren D."/>
            <person name="Johansson T."/>
            <person name="Persson P."/>
            <person name="Tunlid A."/>
        </authorList>
    </citation>
    <scope>NUCLEOTIDE SEQUENCE [LARGE SCALE GENOMIC DNA]</scope>
    <source>
        <strain evidence="3 4">CBS 102.39</strain>
    </source>
</reference>
<name>A0A8H4VMI2_9AGAR</name>
<feature type="region of interest" description="Disordered" evidence="1">
    <location>
        <begin position="55"/>
        <end position="83"/>
    </location>
</feature>
<organism evidence="3 4">
    <name type="scientific">Agrocybe pediades</name>
    <dbReference type="NCBI Taxonomy" id="84607"/>
    <lineage>
        <taxon>Eukaryota</taxon>
        <taxon>Fungi</taxon>
        <taxon>Dikarya</taxon>
        <taxon>Basidiomycota</taxon>
        <taxon>Agaricomycotina</taxon>
        <taxon>Agaricomycetes</taxon>
        <taxon>Agaricomycetidae</taxon>
        <taxon>Agaricales</taxon>
        <taxon>Agaricineae</taxon>
        <taxon>Strophariaceae</taxon>
        <taxon>Agrocybe</taxon>
    </lineage>
</organism>
<feature type="signal peptide" evidence="2">
    <location>
        <begin position="1"/>
        <end position="22"/>
    </location>
</feature>
<comment type="caution">
    <text evidence="3">The sequence shown here is derived from an EMBL/GenBank/DDBJ whole genome shotgun (WGS) entry which is preliminary data.</text>
</comment>
<protein>
    <submittedName>
        <fullName evidence="3">Uncharacterized protein</fullName>
    </submittedName>
</protein>
<dbReference type="AlphaFoldDB" id="A0A8H4VMI2"/>
<evidence type="ECO:0000313" key="4">
    <source>
        <dbReference type="Proteomes" id="UP000521872"/>
    </source>
</evidence>